<proteinExistence type="predicted"/>
<feature type="region of interest" description="Disordered" evidence="2">
    <location>
        <begin position="776"/>
        <end position="837"/>
    </location>
</feature>
<feature type="coiled-coil region" evidence="1">
    <location>
        <begin position="365"/>
        <end position="397"/>
    </location>
</feature>
<dbReference type="EMBL" id="BNCQ01000049">
    <property type="protein sequence ID" value="GIM13518.1"/>
    <property type="molecule type" value="Genomic_DNA"/>
</dbReference>
<feature type="region of interest" description="Disordered" evidence="2">
    <location>
        <begin position="1"/>
        <end position="25"/>
    </location>
</feature>
<comment type="caution">
    <text evidence="3">The sequence shown here is derived from an EMBL/GenBank/DDBJ whole genome shotgun (WGS) entry which is preliminary data.</text>
</comment>
<feature type="compositionally biased region" description="Basic and acidic residues" evidence="2">
    <location>
        <begin position="1"/>
        <end position="17"/>
    </location>
</feature>
<organism evidence="3 4">
    <name type="scientific">Volvox reticuliferus</name>
    <dbReference type="NCBI Taxonomy" id="1737510"/>
    <lineage>
        <taxon>Eukaryota</taxon>
        <taxon>Viridiplantae</taxon>
        <taxon>Chlorophyta</taxon>
        <taxon>core chlorophytes</taxon>
        <taxon>Chlorophyceae</taxon>
        <taxon>CS clade</taxon>
        <taxon>Chlamydomonadales</taxon>
        <taxon>Volvocaceae</taxon>
        <taxon>Volvox</taxon>
    </lineage>
</organism>
<feature type="compositionally biased region" description="Basic and acidic residues" evidence="2">
    <location>
        <begin position="828"/>
        <end position="837"/>
    </location>
</feature>
<evidence type="ECO:0000313" key="3">
    <source>
        <dbReference type="EMBL" id="GIM13518.1"/>
    </source>
</evidence>
<accession>A0A8J4GTC5</accession>
<evidence type="ECO:0000256" key="1">
    <source>
        <dbReference type="SAM" id="Coils"/>
    </source>
</evidence>
<dbReference type="AlphaFoldDB" id="A0A8J4GTC5"/>
<sequence>MLDAVDRRRIQLGKDSEPDADSPLTPFPSFHKSHLHASTFIRHPRSTGETSSIPELNKELSFSTPTTIVTTATLPSPYPCSRLPSSITSNAQGYYSKTNSALHVVDGQAKMRGPTPRATATSTAAVRKLAQQPQYRRPSQPHADEIPLLDAMMRIAAARARLDAESMALEAVRTSAMEAASKDALAEVQEAKDALAHARAAVLMGADRLVAETEAARERAWRDASAAAAARAAVDDAALAGARAKAAVLAKGRLDALVETVEGAARREVLERIARSRVAAVARAEAKALGRVMEEGYENAVAVADTAAAVRREEMDKKRLGMENGLRDALAAFQDADSGRRAAAASRVSTAEAAFSTAVAAACSLREAQAQAIAAAREAAEVEVKEAESARNRARATASTLVAADARAAAATFDEAAEAAHNFKAINLEAVNKARVAAEEGLWKAKRVQSSVRAFELGQKEERSREGERKWVEASMAARNQEATRMAALTALRQAAEARVEAALAARSVAEAAGRVAAAERVLAADTSFDKAMAAARNGAVARAQAAAEWRQGVEAELRDATTGLNQARDWAQRQATAACEGAERELESAMAAARTVRGMRDITLQALCATRTAAVEDGHVARVRVQAAVGNQSTMGAVAAAVALEEAEELAYEMTLARKLVVAEVETEAAEREAMTRRAREQAWSSMRLAMAERRRAVQEEYLAAVAASWQASTARQAAAAAREAAAVRSRAVEEVCAAAAREASAAASEPVGPEPGAAAVTVAMLKTVSVSMSAAADVGGSGTQTSVESVPRGDDEVDGSGIPKAGAMGQVARPTASAPEVAKLVAEGDKSEEVE</sequence>
<keyword evidence="1" id="KW-0175">Coiled coil</keyword>
<reference evidence="3" key="1">
    <citation type="journal article" date="2021" name="Proc. Natl. Acad. Sci. U.S.A.">
        <title>Three genomes in the algal genus Volvox reveal the fate of a haploid sex-determining region after a transition to homothallism.</title>
        <authorList>
            <person name="Yamamoto K."/>
            <person name="Hamaji T."/>
            <person name="Kawai-Toyooka H."/>
            <person name="Matsuzaki R."/>
            <person name="Takahashi F."/>
            <person name="Nishimura Y."/>
            <person name="Kawachi M."/>
            <person name="Noguchi H."/>
            <person name="Minakuchi Y."/>
            <person name="Umen J.G."/>
            <person name="Toyoda A."/>
            <person name="Nozaki H."/>
        </authorList>
    </citation>
    <scope>NUCLEOTIDE SEQUENCE</scope>
    <source>
        <strain evidence="3">NIES-3785</strain>
    </source>
</reference>
<protein>
    <submittedName>
        <fullName evidence="3">Uncharacterized protein</fullName>
    </submittedName>
</protein>
<evidence type="ECO:0000256" key="2">
    <source>
        <dbReference type="SAM" id="MobiDB-lite"/>
    </source>
</evidence>
<name>A0A8J4GTC5_9CHLO</name>
<gene>
    <name evidence="3" type="ORF">Vretimale_16613</name>
</gene>
<dbReference type="Proteomes" id="UP000722791">
    <property type="component" value="Unassembled WGS sequence"/>
</dbReference>
<evidence type="ECO:0000313" key="4">
    <source>
        <dbReference type="Proteomes" id="UP000722791"/>
    </source>
</evidence>